<comment type="similarity">
    <text evidence="2">In the N-terminal section; belongs to the transposase 2 family.</text>
</comment>
<keyword evidence="3" id="KW-0815">Transposition</keyword>
<sequence length="411" mass="48242">MNLFLYPPPHPPAKVPETLNSSSNSDVYKKMLNYKFRLYPTKEQELLLEQTLDGCRWVYNYFLSLPSPMSEYDMNYALTELKEQHPWLRKYYHSKMLQMVAKQVAAARKVAKGRKLSYRKDSDFNSFTYNQSGFRLENNNRLSLSKIGRIRIVLHRQPVNVKQVTISRTKTGNKWYAIVACDVLRRSFSTIIRYAKPVGIDVGIAKFCHHSDNHVEDNPQFLTKMLRPLRRAHRRVSRRQIGSNNRKKAKRMLARLYERINNKRKDFLHKKSAYYASRYDLIFLERLRVMNMTKNHRLARKILDASWSAFKNMLQYKANRVVEVEPSYTSINCSRCGHPVPKSLAVRIHVCTKCGAILDRDYNSAINILKRGLESLVLLLLPVERREVTPVEIVLQQRSLKQEEAHVLRRG</sequence>
<evidence type="ECO:0000256" key="3">
    <source>
        <dbReference type="ARBA" id="ARBA00022578"/>
    </source>
</evidence>
<dbReference type="NCBIfam" id="NF040570">
    <property type="entry name" value="guided_TnpB"/>
    <property type="match status" value="1"/>
</dbReference>
<dbReference type="Proteomes" id="UP000008037">
    <property type="component" value="Chromosome"/>
</dbReference>
<organism evidence="11 12">
    <name type="scientific">Nitrososphaera gargensis (strain Ga9.2)</name>
    <dbReference type="NCBI Taxonomy" id="1237085"/>
    <lineage>
        <taxon>Archaea</taxon>
        <taxon>Nitrososphaerota</taxon>
        <taxon>Nitrososphaeria</taxon>
        <taxon>Nitrososphaerales</taxon>
        <taxon>Nitrososphaeraceae</taxon>
        <taxon>Nitrososphaera</taxon>
    </lineage>
</organism>
<proteinExistence type="inferred from homology"/>
<dbReference type="Pfam" id="PF12323">
    <property type="entry name" value="HTH_OrfB_IS605"/>
    <property type="match status" value="1"/>
</dbReference>
<name>K0IBV6_NITGG</name>
<evidence type="ECO:0000313" key="12">
    <source>
        <dbReference type="Proteomes" id="UP000008037"/>
    </source>
</evidence>
<evidence type="ECO:0000256" key="4">
    <source>
        <dbReference type="ARBA" id="ARBA00022723"/>
    </source>
</evidence>
<feature type="domain" description="Probable transposase IS891/IS1136/IS1341" evidence="8">
    <location>
        <begin position="196"/>
        <end position="295"/>
    </location>
</feature>
<evidence type="ECO:0000256" key="1">
    <source>
        <dbReference type="ARBA" id="ARBA00008761"/>
    </source>
</evidence>
<dbReference type="NCBIfam" id="TIGR01766">
    <property type="entry name" value="IS200/IS605 family accessory protein TnpB-like domain"/>
    <property type="match status" value="1"/>
</dbReference>
<gene>
    <name evidence="11" type="ordered locus">Ngar_c00850</name>
</gene>
<dbReference type="InterPro" id="IPR010095">
    <property type="entry name" value="Cas12f1-like_TNB"/>
</dbReference>
<dbReference type="BioCyc" id="CNIT1237085:G1324-85-MONOMER"/>
<evidence type="ECO:0000259" key="9">
    <source>
        <dbReference type="Pfam" id="PF07282"/>
    </source>
</evidence>
<reference evidence="11 12" key="1">
    <citation type="journal article" date="2012" name="Environ. Microbiol.">
        <title>The genome of the ammonia-oxidizing Candidatus Nitrososphaera gargensis: insights into metabolic versatility and environmental adaptations.</title>
        <authorList>
            <person name="Spang A."/>
            <person name="Poehlein A."/>
            <person name="Offre P."/>
            <person name="Zumbragel S."/>
            <person name="Haider S."/>
            <person name="Rychlik N."/>
            <person name="Nowka B."/>
            <person name="Schmeisser C."/>
            <person name="Lebedeva E.V."/>
            <person name="Rattei T."/>
            <person name="Bohm C."/>
            <person name="Schmid M."/>
            <person name="Galushko A."/>
            <person name="Hatzenpichler R."/>
            <person name="Weinmaier T."/>
            <person name="Daniel R."/>
            <person name="Schleper C."/>
            <person name="Spieck E."/>
            <person name="Streit W."/>
            <person name="Wagner M."/>
        </authorList>
    </citation>
    <scope>NUCLEOTIDE SEQUENCE [LARGE SCALE GENOMIC DNA]</scope>
    <source>
        <strain evidence="12">Ga9.2</strain>
    </source>
</reference>
<evidence type="ECO:0000256" key="7">
    <source>
        <dbReference type="ARBA" id="ARBA00023172"/>
    </source>
</evidence>
<dbReference type="GO" id="GO:0003677">
    <property type="term" value="F:DNA binding"/>
    <property type="evidence" value="ECO:0007669"/>
    <property type="project" value="UniProtKB-KW"/>
</dbReference>
<feature type="domain" description="Cas12f1-like TNB" evidence="9">
    <location>
        <begin position="307"/>
        <end position="368"/>
    </location>
</feature>
<dbReference type="InParanoid" id="K0IBV6"/>
<evidence type="ECO:0000256" key="2">
    <source>
        <dbReference type="ARBA" id="ARBA00011044"/>
    </source>
</evidence>
<dbReference type="InterPro" id="IPR021027">
    <property type="entry name" value="Transposase_put_HTH"/>
</dbReference>
<feature type="domain" description="Transposase putative helix-turn-helix" evidence="10">
    <location>
        <begin position="32"/>
        <end position="64"/>
    </location>
</feature>
<comment type="similarity">
    <text evidence="1">In the C-terminal section; belongs to the transposase 35 family.</text>
</comment>
<dbReference type="GO" id="GO:0046872">
    <property type="term" value="F:metal ion binding"/>
    <property type="evidence" value="ECO:0007669"/>
    <property type="project" value="UniProtKB-KW"/>
</dbReference>
<dbReference type="InterPro" id="IPR001959">
    <property type="entry name" value="Transposase"/>
</dbReference>
<dbReference type="AlphaFoldDB" id="K0IBV6"/>
<dbReference type="InterPro" id="IPR051399">
    <property type="entry name" value="RNA-guided_DNA_endo/Transpos"/>
</dbReference>
<evidence type="ECO:0000259" key="10">
    <source>
        <dbReference type="Pfam" id="PF12323"/>
    </source>
</evidence>
<dbReference type="KEGG" id="nga:Ngar_c00850"/>
<dbReference type="GO" id="GO:0006310">
    <property type="term" value="P:DNA recombination"/>
    <property type="evidence" value="ECO:0007669"/>
    <property type="project" value="UniProtKB-KW"/>
</dbReference>
<evidence type="ECO:0000259" key="8">
    <source>
        <dbReference type="Pfam" id="PF01385"/>
    </source>
</evidence>
<evidence type="ECO:0000313" key="11">
    <source>
        <dbReference type="EMBL" id="AFU57035.1"/>
    </source>
</evidence>
<evidence type="ECO:0000256" key="6">
    <source>
        <dbReference type="ARBA" id="ARBA00023125"/>
    </source>
</evidence>
<keyword evidence="4" id="KW-0479">Metal-binding</keyword>
<dbReference type="GO" id="GO:0032196">
    <property type="term" value="P:transposition"/>
    <property type="evidence" value="ECO:0007669"/>
    <property type="project" value="UniProtKB-KW"/>
</dbReference>
<dbReference type="EMBL" id="CP002408">
    <property type="protein sequence ID" value="AFU57035.1"/>
    <property type="molecule type" value="Genomic_DNA"/>
</dbReference>
<keyword evidence="12" id="KW-1185">Reference proteome</keyword>
<keyword evidence="7" id="KW-0233">DNA recombination</keyword>
<dbReference type="PANTHER" id="PTHR30405:SF11">
    <property type="entry name" value="RNA-GUIDED DNA ENDONUCLEASE RV2885C-RELATED"/>
    <property type="match status" value="1"/>
</dbReference>
<dbReference type="Pfam" id="PF01385">
    <property type="entry name" value="OrfB_IS605"/>
    <property type="match status" value="1"/>
</dbReference>
<dbReference type="HOGENOM" id="CLU_032903_0_1_2"/>
<evidence type="ECO:0000256" key="5">
    <source>
        <dbReference type="ARBA" id="ARBA00022833"/>
    </source>
</evidence>
<protein>
    <submittedName>
        <fullName evidence="11">Putative transposase, IS605 OrfB family</fullName>
    </submittedName>
</protein>
<keyword evidence="5" id="KW-0862">Zinc</keyword>
<accession>K0IBV6</accession>
<dbReference type="Pfam" id="PF07282">
    <property type="entry name" value="Cas12f1-like_TNB"/>
    <property type="match status" value="1"/>
</dbReference>
<dbReference type="PANTHER" id="PTHR30405">
    <property type="entry name" value="TRANSPOSASE"/>
    <property type="match status" value="1"/>
</dbReference>
<keyword evidence="6" id="KW-0238">DNA-binding</keyword>
<dbReference type="STRING" id="1237085.Ngar_c00850"/>